<protein>
    <recommendedName>
        <fullName evidence="1">Non-structural maintenance of chromosomes element 1 homolog</fullName>
        <ecNumber evidence="1">2.3.2.27</ecNumber>
    </recommendedName>
</protein>
<organism evidence="2 3">
    <name type="scientific">[Candida] subhashii</name>
    <dbReference type="NCBI Taxonomy" id="561895"/>
    <lineage>
        <taxon>Eukaryota</taxon>
        <taxon>Fungi</taxon>
        <taxon>Dikarya</taxon>
        <taxon>Ascomycota</taxon>
        <taxon>Saccharomycotina</taxon>
        <taxon>Pichiomycetes</taxon>
        <taxon>Debaryomycetaceae</taxon>
        <taxon>Spathaspora</taxon>
    </lineage>
</organism>
<dbReference type="EC" id="2.3.2.27" evidence="1"/>
<evidence type="ECO:0000313" key="3">
    <source>
        <dbReference type="Proteomes" id="UP000694255"/>
    </source>
</evidence>
<dbReference type="PANTHER" id="PTHR20973">
    <property type="entry name" value="NON-SMC ELEMENT 1-RELATED"/>
    <property type="match status" value="1"/>
</dbReference>
<dbReference type="GO" id="GO:0008270">
    <property type="term" value="F:zinc ion binding"/>
    <property type="evidence" value="ECO:0007669"/>
    <property type="project" value="UniProtKB-KW"/>
</dbReference>
<dbReference type="AlphaFoldDB" id="A0A8J5QG43"/>
<proteinExistence type="inferred from homology"/>
<comment type="subcellular location">
    <subcellularLocation>
        <location evidence="1">Nucleus</location>
    </subcellularLocation>
</comment>
<dbReference type="GO" id="GO:0005634">
    <property type="term" value="C:nucleus"/>
    <property type="evidence" value="ECO:0007669"/>
    <property type="project" value="UniProtKB-SubCell"/>
</dbReference>
<dbReference type="RefSeq" id="XP_049261140.1">
    <property type="nucleotide sequence ID" value="XM_049409664.1"/>
</dbReference>
<dbReference type="InterPro" id="IPR011513">
    <property type="entry name" value="Nse1"/>
</dbReference>
<dbReference type="GO" id="GO:0000724">
    <property type="term" value="P:double-strand break repair via homologous recombination"/>
    <property type="evidence" value="ECO:0007669"/>
    <property type="project" value="TreeGrafter"/>
</dbReference>
<keyword evidence="1" id="KW-0862">Zinc</keyword>
<keyword evidence="1" id="KW-0234">DNA repair</keyword>
<evidence type="ECO:0000313" key="2">
    <source>
        <dbReference type="EMBL" id="KAG7660907.1"/>
    </source>
</evidence>
<comment type="catalytic activity">
    <reaction evidence="1">
        <text>S-ubiquitinyl-[E2 ubiquitin-conjugating enzyme]-L-cysteine + [acceptor protein]-L-lysine = [E2 ubiquitin-conjugating enzyme]-L-cysteine + N(6)-ubiquitinyl-[acceptor protein]-L-lysine.</text>
        <dbReference type="EC" id="2.3.2.27"/>
    </reaction>
</comment>
<dbReference type="Pfam" id="PF07574">
    <property type="entry name" value="SMC_Nse1"/>
    <property type="match status" value="1"/>
</dbReference>
<dbReference type="GO" id="GO:0061630">
    <property type="term" value="F:ubiquitin protein ligase activity"/>
    <property type="evidence" value="ECO:0007669"/>
    <property type="project" value="UniProtKB-EC"/>
</dbReference>
<keyword evidence="1" id="KW-0833">Ubl conjugation pathway</keyword>
<comment type="similarity">
    <text evidence="1">Belongs to the NSE1 family.</text>
</comment>
<dbReference type="Proteomes" id="UP000694255">
    <property type="component" value="Unassembled WGS sequence"/>
</dbReference>
<comment type="function">
    <text evidence="1">Acts in a DNA repair pathway for removal of UV-induced DNA damage that is distinct from classical nucleotide excision repair and in repair of ionizing radiation damage. Functions in homologous recombination repair of DNA double strand breaks and in recovery of stalled replication forks.</text>
</comment>
<gene>
    <name evidence="2" type="ORF">J8A68_005582</name>
</gene>
<sequence length="245" mass="27753">MSDYTESHKVLLTYIRSCRYVEQSELLGNFVLICNAYNIQSPSNELLDNYIGTINSRISHQMFKIDRKKHEVTGDLYYIFINTTPNESIKQSTTYSPVELDAIKGLIDSIIEAPDFKYSIGKSNAQRSIASTLNRSLAETSAFITELVDEGWFTITLQERLLLSIKSLCELKTYLIDRYGIYSTESDGKILICAQCKELVTLGFISVSDNPLSFHRTCYDVYCRNNNVDPDESSLCQVGPDPTTI</sequence>
<reference evidence="2 3" key="1">
    <citation type="journal article" date="2021" name="DNA Res.">
        <title>Genome analysis of Candida subhashii reveals its hybrid nature and dual mitochondrial genome conformations.</title>
        <authorList>
            <person name="Mixao V."/>
            <person name="Hegedusova E."/>
            <person name="Saus E."/>
            <person name="Pryszcz L.P."/>
            <person name="Cillingova A."/>
            <person name="Nosek J."/>
            <person name="Gabaldon T."/>
        </authorList>
    </citation>
    <scope>NUCLEOTIDE SEQUENCE [LARGE SCALE GENOMIC DNA]</scope>
    <source>
        <strain evidence="2 3">CBS 10753</strain>
    </source>
</reference>
<comment type="subunit">
    <text evidence="1">Component of the Smc5-Smc6 complex.</text>
</comment>
<evidence type="ECO:0000256" key="1">
    <source>
        <dbReference type="RuleBase" id="RU368018"/>
    </source>
</evidence>
<keyword evidence="1" id="KW-0227">DNA damage</keyword>
<dbReference type="GO" id="GO:0030915">
    <property type="term" value="C:Smc5-Smc6 complex"/>
    <property type="evidence" value="ECO:0007669"/>
    <property type="project" value="UniProtKB-UniRule"/>
</dbReference>
<dbReference type="OrthoDB" id="185455at2759"/>
<comment type="caution">
    <text evidence="2">The sequence shown here is derived from an EMBL/GenBank/DDBJ whole genome shotgun (WGS) entry which is preliminary data.</text>
</comment>
<dbReference type="GeneID" id="73472382"/>
<keyword evidence="1" id="KW-0863">Zinc-finger</keyword>
<dbReference type="EMBL" id="JAGSYN010000272">
    <property type="protein sequence ID" value="KAG7660907.1"/>
    <property type="molecule type" value="Genomic_DNA"/>
</dbReference>
<keyword evidence="1" id="KW-0479">Metal-binding</keyword>
<keyword evidence="3" id="KW-1185">Reference proteome</keyword>
<keyword evidence="1" id="KW-0539">Nucleus</keyword>
<keyword evidence="1" id="KW-0233">DNA recombination</keyword>
<dbReference type="PANTHER" id="PTHR20973:SF0">
    <property type="entry name" value="NON-STRUCTURAL MAINTENANCE OF CHROMOSOMES ELEMENT 1 HOMOLOG"/>
    <property type="match status" value="1"/>
</dbReference>
<keyword evidence="1" id="KW-0808">Transferase</keyword>
<name>A0A8J5QG43_9ASCO</name>
<accession>A0A8J5QG43</accession>